<proteinExistence type="predicted"/>
<evidence type="ECO:0000313" key="1">
    <source>
        <dbReference type="EMBL" id="AUI72725.1"/>
    </source>
</evidence>
<name>A0A2K9HN64_9LACO</name>
<dbReference type="EMBL" id="CP018867">
    <property type="protein sequence ID" value="AUI72725.1"/>
    <property type="molecule type" value="Genomic_DNA"/>
</dbReference>
<accession>A0A2K9HN64</accession>
<dbReference type="KEGG" id="lali:LA20249_00005"/>
<gene>
    <name evidence="1" type="ORF">LA20249_00005</name>
</gene>
<evidence type="ECO:0000313" key="2">
    <source>
        <dbReference type="Proteomes" id="UP000234653"/>
    </source>
</evidence>
<keyword evidence="2" id="KW-1185">Reference proteome</keyword>
<reference evidence="1 2" key="1">
    <citation type="submission" date="2016-12" db="EMBL/GenBank/DDBJ databases">
        <title>The whole genome sequencing and assembly of Lactobacillus alimentarius DSM 20249T strain.</title>
        <authorList>
            <person name="Lee Y.-J."/>
            <person name="Yi H."/>
            <person name="Bahn Y.-S."/>
            <person name="Kim J.F."/>
            <person name="Lee D.-W."/>
        </authorList>
    </citation>
    <scope>NUCLEOTIDE SEQUENCE [LARGE SCALE GENOMIC DNA]</scope>
    <source>
        <strain evidence="1 2">DSM 20249</strain>
    </source>
</reference>
<dbReference type="RefSeq" id="WP_101836912.1">
    <property type="nucleotide sequence ID" value="NZ_CP018867.1"/>
</dbReference>
<dbReference type="Proteomes" id="UP000234653">
    <property type="component" value="Chromosome"/>
</dbReference>
<dbReference type="AlphaFoldDB" id="A0A2K9HN64"/>
<sequence>MDKEVPKQVNVYDLMTKYPNVSTFVNQFSNLNFNGDDKFEEVADEVWRFVDGNTLFKNIKVDDFAKSSVFSIFDRWILLWEQGRLKLSDFDSQINGESFPEVVKHRLEMHYGSKYKVHIRNLIFMIIPRIL</sequence>
<protein>
    <submittedName>
        <fullName evidence="1">Uncharacterized protein</fullName>
    </submittedName>
</protein>
<organism evidence="1 2">
    <name type="scientific">Companilactobacillus alimentarius DSM 20249</name>
    <dbReference type="NCBI Taxonomy" id="1423720"/>
    <lineage>
        <taxon>Bacteria</taxon>
        <taxon>Bacillati</taxon>
        <taxon>Bacillota</taxon>
        <taxon>Bacilli</taxon>
        <taxon>Lactobacillales</taxon>
        <taxon>Lactobacillaceae</taxon>
        <taxon>Companilactobacillus</taxon>
    </lineage>
</organism>